<evidence type="ECO:0000313" key="9">
    <source>
        <dbReference type="EMBL" id="QPC84062.1"/>
    </source>
</evidence>
<feature type="domain" description="KaiC" evidence="8">
    <location>
        <begin position="276"/>
        <end position="508"/>
    </location>
</feature>
<dbReference type="InterPro" id="IPR051347">
    <property type="entry name" value="Circadian_clock_KaiC-rel"/>
</dbReference>
<evidence type="ECO:0000313" key="10">
    <source>
        <dbReference type="Proteomes" id="UP000594468"/>
    </source>
</evidence>
<keyword evidence="10" id="KW-1185">Reference proteome</keyword>
<dbReference type="PROSITE" id="PS51146">
    <property type="entry name" value="KAIC"/>
    <property type="match status" value="2"/>
</dbReference>
<dbReference type="Proteomes" id="UP000594468">
    <property type="component" value="Chromosome"/>
</dbReference>
<evidence type="ECO:0000256" key="2">
    <source>
        <dbReference type="ARBA" id="ARBA00022553"/>
    </source>
</evidence>
<keyword evidence="6" id="KW-0378">Hydrolase</keyword>
<reference evidence="9 10" key="1">
    <citation type="submission" date="2020-02" db="EMBL/GenBank/DDBJ databases">
        <authorList>
            <person name="Zheng R.K."/>
            <person name="Sun C.M."/>
        </authorList>
    </citation>
    <scope>NUCLEOTIDE SEQUENCE [LARGE SCALE GENOMIC DNA]</scope>
    <source>
        <strain evidence="10">rifampicinis</strain>
    </source>
</reference>
<evidence type="ECO:0000256" key="4">
    <source>
        <dbReference type="ARBA" id="ARBA00022737"/>
    </source>
</evidence>
<dbReference type="Gene3D" id="3.40.50.300">
    <property type="entry name" value="P-loop containing nucleotide triphosphate hydrolases"/>
    <property type="match status" value="2"/>
</dbReference>
<feature type="domain" description="KaiC" evidence="8">
    <location>
        <begin position="43"/>
        <end position="273"/>
    </location>
</feature>
<sequence length="521" mass="58587">MLFSCYVNSYTISRTGLVKGNGRYHKPSHRNTEGDSVALHQNNRLSTGIEGLDIILHGGLIPRRTYLVRGSAGSGKTTLGLHFLSHSDNGLFITFGEKPSQIIDNAENLSIDTSHITFLDLSPGMDIFTDMTQYTVFSPSEIERGPLAEKITEMLDKVRPERIFIDAITQLYYVTNNPIEFRRFVMSMMEYVVKRGVTLLITSEENDSESDGELTFAADGIIHLTSGRNKRELVIPKFRGSGFRYGPHTVRLTDTGMKVYPRLVEPEQSHRVFETEVISSGIPQIDKMLHGGLERGTVTLFTGPTGVGKSTLGMQFMSAAATRGERSVVFTFEEDERTLIERSVALNIPVRDMIDEGRLQIVQIEPLRFTQDEFAAMVTHEVEDLNARIVMIDSVSGYEMSLQGDQLIRHLHTQSKYLRHMGVTTILVNEVHRIIDAFQATEINISYLMDSIVFLRYFESKSELRRAIGVLKKRVSDFEKSMREIEFTEDGIKVGEPLKGLRGILGGLSSQGYDITNPEID</sequence>
<evidence type="ECO:0000259" key="8">
    <source>
        <dbReference type="PROSITE" id="PS51146"/>
    </source>
</evidence>
<proteinExistence type="predicted"/>
<dbReference type="PROSITE" id="PS50162">
    <property type="entry name" value="RECA_2"/>
    <property type="match status" value="1"/>
</dbReference>
<dbReference type="SUPFAM" id="SSF52540">
    <property type="entry name" value="P-loop containing nucleoside triphosphate hydrolases"/>
    <property type="match status" value="2"/>
</dbReference>
<dbReference type="EMBL" id="CP062983">
    <property type="protein sequence ID" value="QPC84062.1"/>
    <property type="molecule type" value="Genomic_DNA"/>
</dbReference>
<keyword evidence="4" id="KW-0677">Repeat</keyword>
<dbReference type="EC" id="2.7.11.1" evidence="1"/>
<keyword evidence="3" id="KW-0808">Transferase</keyword>
<dbReference type="PANTHER" id="PTHR42926">
    <property type="match status" value="1"/>
</dbReference>
<dbReference type="PIRSF" id="PIRSF039117">
    <property type="entry name" value="KaiC"/>
    <property type="match status" value="1"/>
</dbReference>
<gene>
    <name evidence="9" type="ORF">G4Y79_06695</name>
</gene>
<dbReference type="GO" id="GO:0006281">
    <property type="term" value="P:DNA repair"/>
    <property type="evidence" value="ECO:0007669"/>
    <property type="project" value="InterPro"/>
</dbReference>
<dbReference type="GO" id="GO:0140664">
    <property type="term" value="F:ATP-dependent DNA damage sensor activity"/>
    <property type="evidence" value="ECO:0007669"/>
    <property type="project" value="InterPro"/>
</dbReference>
<dbReference type="SMART" id="SM00382">
    <property type="entry name" value="AAA"/>
    <property type="match status" value="2"/>
</dbReference>
<evidence type="ECO:0000256" key="3">
    <source>
        <dbReference type="ARBA" id="ARBA00022679"/>
    </source>
</evidence>
<dbReference type="GO" id="GO:0003677">
    <property type="term" value="F:DNA binding"/>
    <property type="evidence" value="ECO:0007669"/>
    <property type="project" value="InterPro"/>
</dbReference>
<dbReference type="GO" id="GO:0004674">
    <property type="term" value="F:protein serine/threonine kinase activity"/>
    <property type="evidence" value="ECO:0007669"/>
    <property type="project" value="UniProtKB-EC"/>
</dbReference>
<dbReference type="InterPro" id="IPR020588">
    <property type="entry name" value="RecA_ATP-bd"/>
</dbReference>
<dbReference type="InterPro" id="IPR014774">
    <property type="entry name" value="KaiC-like_dom"/>
</dbReference>
<keyword evidence="5" id="KW-0418">Kinase</keyword>
<feature type="domain" description="RecA family profile 1" evidence="7">
    <location>
        <begin position="274"/>
        <end position="315"/>
    </location>
</feature>
<dbReference type="GO" id="GO:0005524">
    <property type="term" value="F:ATP binding"/>
    <property type="evidence" value="ECO:0007669"/>
    <property type="project" value="InterPro"/>
</dbReference>
<protein>
    <recommendedName>
        <fullName evidence="1">non-specific serine/threonine protein kinase</fullName>
        <ecNumber evidence="1">2.7.11.1</ecNumber>
    </recommendedName>
</protein>
<name>A0A7S8EBU6_9CHLR</name>
<evidence type="ECO:0000256" key="5">
    <source>
        <dbReference type="ARBA" id="ARBA00022777"/>
    </source>
</evidence>
<accession>A0A7S8EBU6</accession>
<dbReference type="InterPro" id="IPR030665">
    <property type="entry name" value="KaiC"/>
</dbReference>
<keyword evidence="2" id="KW-0597">Phosphoprotein</keyword>
<dbReference type="PANTHER" id="PTHR42926:SF1">
    <property type="entry name" value="CIRCADIAN CLOCK OSCILLATOR PROTEIN KAIC 1"/>
    <property type="match status" value="1"/>
</dbReference>
<dbReference type="GO" id="GO:0016787">
    <property type="term" value="F:hydrolase activity"/>
    <property type="evidence" value="ECO:0007669"/>
    <property type="project" value="UniProtKB-KW"/>
</dbReference>
<dbReference type="Pfam" id="PF06745">
    <property type="entry name" value="ATPase"/>
    <property type="match status" value="2"/>
</dbReference>
<dbReference type="InterPro" id="IPR027417">
    <property type="entry name" value="P-loop_NTPase"/>
</dbReference>
<dbReference type="InterPro" id="IPR010624">
    <property type="entry name" value="KaiC_dom"/>
</dbReference>
<dbReference type="InterPro" id="IPR003593">
    <property type="entry name" value="AAA+_ATPase"/>
</dbReference>
<organism evidence="9 10">
    <name type="scientific">Phototrophicus methaneseepsis</name>
    <dbReference type="NCBI Taxonomy" id="2710758"/>
    <lineage>
        <taxon>Bacteria</taxon>
        <taxon>Bacillati</taxon>
        <taxon>Chloroflexota</taxon>
        <taxon>Candidatus Thermofontia</taxon>
        <taxon>Phototrophicales</taxon>
        <taxon>Phototrophicaceae</taxon>
        <taxon>Phototrophicus</taxon>
    </lineage>
</organism>
<evidence type="ECO:0000256" key="1">
    <source>
        <dbReference type="ARBA" id="ARBA00012513"/>
    </source>
</evidence>
<dbReference type="KEGG" id="pmet:G4Y79_06695"/>
<evidence type="ECO:0000256" key="6">
    <source>
        <dbReference type="ARBA" id="ARBA00022801"/>
    </source>
</evidence>
<evidence type="ECO:0000259" key="7">
    <source>
        <dbReference type="PROSITE" id="PS50162"/>
    </source>
</evidence>
<dbReference type="AlphaFoldDB" id="A0A7S8EBU6"/>